<protein>
    <submittedName>
        <fullName evidence="1">Uncharacterized protein</fullName>
    </submittedName>
</protein>
<dbReference type="AlphaFoldDB" id="A0A0V1C9W5"/>
<organism evidence="1 2">
    <name type="scientific">Trichinella britovi</name>
    <name type="common">Parasitic roundworm</name>
    <dbReference type="NCBI Taxonomy" id="45882"/>
    <lineage>
        <taxon>Eukaryota</taxon>
        <taxon>Metazoa</taxon>
        <taxon>Ecdysozoa</taxon>
        <taxon>Nematoda</taxon>
        <taxon>Enoplea</taxon>
        <taxon>Dorylaimia</taxon>
        <taxon>Trichinellida</taxon>
        <taxon>Trichinellidae</taxon>
        <taxon>Trichinella</taxon>
    </lineage>
</organism>
<evidence type="ECO:0000313" key="2">
    <source>
        <dbReference type="Proteomes" id="UP000054653"/>
    </source>
</evidence>
<evidence type="ECO:0000313" key="1">
    <source>
        <dbReference type="EMBL" id="KRY46116.1"/>
    </source>
</evidence>
<comment type="caution">
    <text evidence="1">The sequence shown here is derived from an EMBL/GenBank/DDBJ whole genome shotgun (WGS) entry which is preliminary data.</text>
</comment>
<keyword evidence="2" id="KW-1185">Reference proteome</keyword>
<gene>
    <name evidence="1" type="ORF">T03_10934</name>
</gene>
<dbReference type="OrthoDB" id="10358649at2759"/>
<proteinExistence type="predicted"/>
<dbReference type="EMBL" id="JYDI01000306">
    <property type="protein sequence ID" value="KRY46116.1"/>
    <property type="molecule type" value="Genomic_DNA"/>
</dbReference>
<accession>A0A0V1C9W5</accession>
<dbReference type="Proteomes" id="UP000054653">
    <property type="component" value="Unassembled WGS sequence"/>
</dbReference>
<name>A0A0V1C9W5_TRIBR</name>
<sequence>MRLSQIQKYRCYARYEQFTKVNIWPPFWQKLIFGGYGLTNFDNDLTVFRLQIAIKEFDIMLQFGIIKPCHGIKELLPSKSKVLFGANMRGEKSAEQVASSITAHHYTYEESSLSLHQHYSTSEQRFLEFRNEPHVCY</sequence>
<reference evidence="1 2" key="1">
    <citation type="submission" date="2015-01" db="EMBL/GenBank/DDBJ databases">
        <title>Evolution of Trichinella species and genotypes.</title>
        <authorList>
            <person name="Korhonen P.K."/>
            <person name="Edoardo P."/>
            <person name="Giuseppe L.R."/>
            <person name="Gasser R.B."/>
        </authorList>
    </citation>
    <scope>NUCLEOTIDE SEQUENCE [LARGE SCALE GENOMIC DNA]</scope>
    <source>
        <strain evidence="1">ISS120</strain>
    </source>
</reference>